<sequence>MGSPISPTAHVRAQTQLSKAVGQDALSTGAVWEELIELARTRNPCSRLTRAPAPVCPLLDKTRMCRYAEKDRVEILVKHLEEQFILHPASDSRKATFSRSLAASTSITLWTLYTLHINL</sequence>
<accession>A0A4C1V4L8</accession>
<gene>
    <name evidence="1" type="ORF">EVAR_17058_1</name>
</gene>
<dbReference type="EMBL" id="BGZK01000278">
    <property type="protein sequence ID" value="GBP33731.1"/>
    <property type="molecule type" value="Genomic_DNA"/>
</dbReference>
<organism evidence="1 2">
    <name type="scientific">Eumeta variegata</name>
    <name type="common">Bagworm moth</name>
    <name type="synonym">Eumeta japonica</name>
    <dbReference type="NCBI Taxonomy" id="151549"/>
    <lineage>
        <taxon>Eukaryota</taxon>
        <taxon>Metazoa</taxon>
        <taxon>Ecdysozoa</taxon>
        <taxon>Arthropoda</taxon>
        <taxon>Hexapoda</taxon>
        <taxon>Insecta</taxon>
        <taxon>Pterygota</taxon>
        <taxon>Neoptera</taxon>
        <taxon>Endopterygota</taxon>
        <taxon>Lepidoptera</taxon>
        <taxon>Glossata</taxon>
        <taxon>Ditrysia</taxon>
        <taxon>Tineoidea</taxon>
        <taxon>Psychidae</taxon>
        <taxon>Oiketicinae</taxon>
        <taxon>Eumeta</taxon>
    </lineage>
</organism>
<comment type="caution">
    <text evidence="1">The sequence shown here is derived from an EMBL/GenBank/DDBJ whole genome shotgun (WGS) entry which is preliminary data.</text>
</comment>
<evidence type="ECO:0000313" key="2">
    <source>
        <dbReference type="Proteomes" id="UP000299102"/>
    </source>
</evidence>
<dbReference type="AlphaFoldDB" id="A0A4C1V4L8"/>
<reference evidence="1 2" key="1">
    <citation type="journal article" date="2019" name="Commun. Biol.">
        <title>The bagworm genome reveals a unique fibroin gene that provides high tensile strength.</title>
        <authorList>
            <person name="Kono N."/>
            <person name="Nakamura H."/>
            <person name="Ohtoshi R."/>
            <person name="Tomita M."/>
            <person name="Numata K."/>
            <person name="Arakawa K."/>
        </authorList>
    </citation>
    <scope>NUCLEOTIDE SEQUENCE [LARGE SCALE GENOMIC DNA]</scope>
</reference>
<name>A0A4C1V4L8_EUMVA</name>
<proteinExistence type="predicted"/>
<evidence type="ECO:0000313" key="1">
    <source>
        <dbReference type="EMBL" id="GBP33731.1"/>
    </source>
</evidence>
<dbReference type="Proteomes" id="UP000299102">
    <property type="component" value="Unassembled WGS sequence"/>
</dbReference>
<keyword evidence="2" id="KW-1185">Reference proteome</keyword>
<protein>
    <submittedName>
        <fullName evidence="1">Uncharacterized protein</fullName>
    </submittedName>
</protein>
<dbReference type="OrthoDB" id="412981at2759"/>